<dbReference type="EMBL" id="SZWF01000010">
    <property type="protein sequence ID" value="KAA9394051.1"/>
    <property type="molecule type" value="Genomic_DNA"/>
</dbReference>
<dbReference type="SUPFAM" id="SSF51905">
    <property type="entry name" value="FAD/NAD(P)-binding domain"/>
    <property type="match status" value="1"/>
</dbReference>
<reference evidence="4 5" key="1">
    <citation type="submission" date="2019-05" db="EMBL/GenBank/DDBJ databases">
        <title>Kocuria coralli sp. nov., a novel actinobacterium isolated from coral reef seawater.</title>
        <authorList>
            <person name="Li J."/>
        </authorList>
    </citation>
    <scope>NUCLEOTIDE SEQUENCE [LARGE SCALE GENOMIC DNA]</scope>
    <source>
        <strain evidence="4 5">SCSIO 13007</strain>
    </source>
</reference>
<protein>
    <submittedName>
        <fullName evidence="4">FAD-binding oxidoreductase</fullName>
    </submittedName>
</protein>
<dbReference type="Gene3D" id="3.30.9.10">
    <property type="entry name" value="D-Amino Acid Oxidase, subunit A, domain 2"/>
    <property type="match status" value="1"/>
</dbReference>
<organism evidence="4 5">
    <name type="scientific">Kocuria coralli</name>
    <dbReference type="NCBI Taxonomy" id="1461025"/>
    <lineage>
        <taxon>Bacteria</taxon>
        <taxon>Bacillati</taxon>
        <taxon>Actinomycetota</taxon>
        <taxon>Actinomycetes</taxon>
        <taxon>Micrococcales</taxon>
        <taxon>Micrococcaceae</taxon>
        <taxon>Kocuria</taxon>
    </lineage>
</organism>
<dbReference type="AlphaFoldDB" id="A0A5J5KZE7"/>
<feature type="domain" description="FAD dependent oxidoreductase" evidence="3">
    <location>
        <begin position="5"/>
        <end position="362"/>
    </location>
</feature>
<gene>
    <name evidence="4" type="ORF">FCK90_09075</name>
</gene>
<dbReference type="PANTHER" id="PTHR13847">
    <property type="entry name" value="SARCOSINE DEHYDROGENASE-RELATED"/>
    <property type="match status" value="1"/>
</dbReference>
<evidence type="ECO:0000313" key="4">
    <source>
        <dbReference type="EMBL" id="KAA9394051.1"/>
    </source>
</evidence>
<proteinExistence type="predicted"/>
<evidence type="ECO:0000256" key="1">
    <source>
        <dbReference type="ARBA" id="ARBA00023002"/>
    </source>
</evidence>
<sequence length="400" mass="42075">MTHSDVVVIGAGVIGASIAFRLTRAGYSVTIIDRGVPGAGASGSCDQAIFLQSKRPGLHMRLALESRGMFDSLADELGANLDFRPDGGMVVIENEAQWEFMSGFVPRQREAGIDITLLPAEEARQLEPRLSPHIRGAAVSPDDAEVNPLLLNTAFLDAAQRGGARVLRNTEMLSTIENDDGVVRGVRTSSGPLQAGLVVNAAGPHAAAVGQRAGVQTPVRPRRGVILITEPVPRFINGILLCAQYVAAKHLQHTAGEIPPHGIGLSLGQTAGGSLLIGGSREFAGFSRQVDSSLITQIAKHSSRILPDLGKLRLVRVMTGFRPYTGDGLPIIEESRPGWITAAGHEGDGIALAPITGQLVLDLIRGEGPGYHYLPALSSDRPSLGSPEPSHPSEAVPCGQ</sequence>
<name>A0A5J5KZE7_9MICC</name>
<evidence type="ECO:0000313" key="5">
    <source>
        <dbReference type="Proteomes" id="UP000325957"/>
    </source>
</evidence>
<accession>A0A5J5KZE7</accession>
<dbReference type="Gene3D" id="3.50.50.60">
    <property type="entry name" value="FAD/NAD(P)-binding domain"/>
    <property type="match status" value="1"/>
</dbReference>
<dbReference type="PANTHER" id="PTHR13847:SF287">
    <property type="entry name" value="FAD-DEPENDENT OXIDOREDUCTASE DOMAIN-CONTAINING PROTEIN 1"/>
    <property type="match status" value="1"/>
</dbReference>
<evidence type="ECO:0000259" key="3">
    <source>
        <dbReference type="Pfam" id="PF01266"/>
    </source>
</evidence>
<dbReference type="OrthoDB" id="9806257at2"/>
<dbReference type="SUPFAM" id="SSF54373">
    <property type="entry name" value="FAD-linked reductases, C-terminal domain"/>
    <property type="match status" value="1"/>
</dbReference>
<keyword evidence="1" id="KW-0560">Oxidoreductase</keyword>
<feature type="region of interest" description="Disordered" evidence="2">
    <location>
        <begin position="376"/>
        <end position="400"/>
    </location>
</feature>
<dbReference type="Proteomes" id="UP000325957">
    <property type="component" value="Unassembled WGS sequence"/>
</dbReference>
<keyword evidence="5" id="KW-1185">Reference proteome</keyword>
<comment type="caution">
    <text evidence="4">The sequence shown here is derived from an EMBL/GenBank/DDBJ whole genome shotgun (WGS) entry which is preliminary data.</text>
</comment>
<dbReference type="RefSeq" id="WP_158033984.1">
    <property type="nucleotide sequence ID" value="NZ_ML708618.1"/>
</dbReference>
<evidence type="ECO:0000256" key="2">
    <source>
        <dbReference type="SAM" id="MobiDB-lite"/>
    </source>
</evidence>
<dbReference type="InterPro" id="IPR006076">
    <property type="entry name" value="FAD-dep_OxRdtase"/>
</dbReference>
<dbReference type="GO" id="GO:0005737">
    <property type="term" value="C:cytoplasm"/>
    <property type="evidence" value="ECO:0007669"/>
    <property type="project" value="TreeGrafter"/>
</dbReference>
<dbReference type="GO" id="GO:0016491">
    <property type="term" value="F:oxidoreductase activity"/>
    <property type="evidence" value="ECO:0007669"/>
    <property type="project" value="UniProtKB-KW"/>
</dbReference>
<dbReference type="Pfam" id="PF01266">
    <property type="entry name" value="DAO"/>
    <property type="match status" value="1"/>
</dbReference>
<dbReference type="InterPro" id="IPR036188">
    <property type="entry name" value="FAD/NAD-bd_sf"/>
</dbReference>